<dbReference type="InterPro" id="IPR045179">
    <property type="entry name" value="YgfZ/GcvT"/>
</dbReference>
<proteinExistence type="predicted"/>
<protein>
    <recommendedName>
        <fullName evidence="3">Aminomethyltransferase folate-binding domain-containing protein</fullName>
    </recommendedName>
</protein>
<dbReference type="NCBIfam" id="TIGR03317">
    <property type="entry name" value="ygfZ_signature"/>
    <property type="match status" value="1"/>
</dbReference>
<comment type="caution">
    <text evidence="1">The sequence shown here is derived from an EMBL/GenBank/DDBJ whole genome shotgun (WGS) entry which is preliminary data.</text>
</comment>
<dbReference type="InterPro" id="IPR017703">
    <property type="entry name" value="YgfZ/GCV_T_CS"/>
</dbReference>
<dbReference type="Gene3D" id="3.30.70.1400">
    <property type="entry name" value="Aminomethyltransferase beta-barrel domains"/>
    <property type="match status" value="1"/>
</dbReference>
<dbReference type="AlphaFoldDB" id="A0A9X3EEV6"/>
<accession>A0A9X3EEV6</accession>
<name>A0A9X3EEV6_9GAMM</name>
<dbReference type="Gene3D" id="2.40.30.160">
    <property type="match status" value="1"/>
</dbReference>
<gene>
    <name evidence="1" type="ORF">OUO13_12195</name>
</gene>
<sequence length="281" mass="30872">MSLNESAMIEINKSMALLEISGPDSERLLQGQLTCDVARLDDQHWIPGACCTAKGRMVANFVIARQGTRFLLRLPTAQAEALRQHLSRYAVFYKVSLSASSWLVRGLLESSDLEAGQICWQENSARLQWPDGRTELWGETVEGITLETEAWQLADIAAGVVWVETASRESWIPQHIHWDILGGVNFRKGCYTGQEVVARVQYLGKSKRQLATIQLADACHVDVLTPVMLGEKTIGEVASWCGNQGLVVLSQEPESGNVTLLGQTATLGNCSLAALDQPRSH</sequence>
<evidence type="ECO:0008006" key="3">
    <source>
        <dbReference type="Google" id="ProtNLM"/>
    </source>
</evidence>
<evidence type="ECO:0000313" key="1">
    <source>
        <dbReference type="EMBL" id="MCY0965951.1"/>
    </source>
</evidence>
<reference evidence="1" key="1">
    <citation type="submission" date="2022-11" db="EMBL/GenBank/DDBJ databases">
        <title>Parathalassolutuus dongxingensis gen. nov., sp. nov., a novel member of family Oceanospirillaceae isolated from a coastal shrimp pond in Guangxi, China.</title>
        <authorList>
            <person name="Chen H."/>
        </authorList>
    </citation>
    <scope>NUCLEOTIDE SEQUENCE</scope>
    <source>
        <strain evidence="1">G-43</strain>
    </source>
</reference>
<dbReference type="PIRSF" id="PIRSF006487">
    <property type="entry name" value="GcvT"/>
    <property type="match status" value="1"/>
</dbReference>
<organism evidence="1 2">
    <name type="scientific">Parathalassolituus penaei</name>
    <dbReference type="NCBI Taxonomy" id="2997323"/>
    <lineage>
        <taxon>Bacteria</taxon>
        <taxon>Pseudomonadati</taxon>
        <taxon>Pseudomonadota</taxon>
        <taxon>Gammaproteobacteria</taxon>
        <taxon>Oceanospirillales</taxon>
        <taxon>Oceanospirillaceae</taxon>
        <taxon>Parathalassolituus</taxon>
    </lineage>
</organism>
<dbReference type="SUPFAM" id="SSF103025">
    <property type="entry name" value="Folate-binding domain"/>
    <property type="match status" value="1"/>
</dbReference>
<keyword evidence="2" id="KW-1185">Reference proteome</keyword>
<dbReference type="GO" id="GO:0016226">
    <property type="term" value="P:iron-sulfur cluster assembly"/>
    <property type="evidence" value="ECO:0007669"/>
    <property type="project" value="TreeGrafter"/>
</dbReference>
<evidence type="ECO:0000313" key="2">
    <source>
        <dbReference type="Proteomes" id="UP001150830"/>
    </source>
</evidence>
<dbReference type="PANTHER" id="PTHR22602">
    <property type="entry name" value="TRANSFERASE CAF17, MITOCHONDRIAL-RELATED"/>
    <property type="match status" value="1"/>
</dbReference>
<dbReference type="RefSeq" id="WP_283174160.1">
    <property type="nucleotide sequence ID" value="NZ_JAPNOA010000029.1"/>
</dbReference>
<dbReference type="Proteomes" id="UP001150830">
    <property type="component" value="Unassembled WGS sequence"/>
</dbReference>
<dbReference type="EMBL" id="JAPNOA010000029">
    <property type="protein sequence ID" value="MCY0965951.1"/>
    <property type="molecule type" value="Genomic_DNA"/>
</dbReference>
<dbReference type="PANTHER" id="PTHR22602:SF0">
    <property type="entry name" value="TRANSFERASE CAF17, MITOCHONDRIAL-RELATED"/>
    <property type="match status" value="1"/>
</dbReference>